<accession>A0A0H3IXS7</accession>
<proteinExistence type="predicted"/>
<feature type="domain" description="YhfM-like" evidence="1">
    <location>
        <begin position="44"/>
        <end position="144"/>
    </location>
</feature>
<dbReference type="GeneID" id="93072432"/>
<dbReference type="KEGG" id="cpae:CPAST_c01760"/>
<evidence type="ECO:0000313" key="2">
    <source>
        <dbReference type="EMBL" id="AJA50264.1"/>
    </source>
</evidence>
<dbReference type="PATRIC" id="fig|1262449.3.peg.66"/>
<dbReference type="eggNOG" id="ENOG5030364">
    <property type="taxonomic scope" value="Bacteria"/>
</dbReference>
<dbReference type="EMBL" id="CP009268">
    <property type="protein sequence ID" value="AJA50264.1"/>
    <property type="molecule type" value="Genomic_DNA"/>
</dbReference>
<dbReference type="Proteomes" id="UP000030905">
    <property type="component" value="Chromosome"/>
</dbReference>
<dbReference type="RefSeq" id="WP_003440458.1">
    <property type="nucleotide sequence ID" value="NZ_ANZB01000001.1"/>
</dbReference>
<dbReference type="Proteomes" id="UP000028042">
    <property type="component" value="Unassembled WGS sequence"/>
</dbReference>
<dbReference type="InterPro" id="IPR058780">
    <property type="entry name" value="YhfM-like_dom"/>
</dbReference>
<name>A0A0H3IXS7_CLOPA</name>
<reference evidence="2 5" key="1">
    <citation type="journal article" date="2015" name="Genome Announc.">
        <title>Complete Genome Sequence of the Nitrogen-Fixing and Solvent-Producing Clostridium pasteurianum DSM 525.</title>
        <authorList>
            <person name="Poehlein A."/>
            <person name="Grosse-Honebrink A."/>
            <person name="Zhang Y."/>
            <person name="Minton N.P."/>
            <person name="Daniel R."/>
        </authorList>
    </citation>
    <scope>NUCLEOTIDE SEQUENCE [LARGE SCALE GENOMIC DNA]</scope>
    <source>
        <strain evidence="2">DSM 525</strain>
        <strain evidence="5">DSM 525 / ATCC 6013</strain>
    </source>
</reference>
<dbReference type="Pfam" id="PF26353">
    <property type="entry name" value="YhfM"/>
    <property type="match status" value="1"/>
</dbReference>
<evidence type="ECO:0000313" key="3">
    <source>
        <dbReference type="EMBL" id="KRU13723.1"/>
    </source>
</evidence>
<dbReference type="AlphaFoldDB" id="A0A0H3IXS7"/>
<evidence type="ECO:0000259" key="1">
    <source>
        <dbReference type="Pfam" id="PF26353"/>
    </source>
</evidence>
<evidence type="ECO:0000313" key="5">
    <source>
        <dbReference type="Proteomes" id="UP000030905"/>
    </source>
</evidence>
<reference evidence="3" key="2">
    <citation type="submission" date="2015-10" db="EMBL/GenBank/DDBJ databases">
        <title>Improved Draft Genome Sequence of Clostridium pasteurianum Strain ATCC 6013 (DSM 525) Using a Hybrid Next-Generation Sequencing Approach.</title>
        <authorList>
            <person name="Pyne M.E."/>
            <person name="Utturkar S.M."/>
            <person name="Brown S.D."/>
            <person name="Moo-Young M."/>
            <person name="Chung D.A."/>
            <person name="Chou P.C."/>
        </authorList>
    </citation>
    <scope>NUCLEOTIDE SEQUENCE</scope>
    <source>
        <strain evidence="3">ATCC 6013</strain>
    </source>
</reference>
<protein>
    <recommendedName>
        <fullName evidence="1">YhfM-like domain-containing protein</fullName>
    </recommendedName>
</protein>
<dbReference type="EMBL" id="JPGY02000001">
    <property type="protein sequence ID" value="KRU13723.1"/>
    <property type="molecule type" value="Genomic_DNA"/>
</dbReference>
<reference evidence="3 4" key="3">
    <citation type="journal article" name="Genome Announc.">
        <title>Improved Draft Genome Sequence of Clostridium pasteurianum Strain ATCC 6013 (DSM 525) Using a Hybrid Next-Generation Sequencing Approach.</title>
        <authorList>
            <person name="Pyne M.E."/>
            <person name="Utturkar S."/>
            <person name="Brown S.D."/>
            <person name="Moo-Young M."/>
            <person name="Chung D.A."/>
            <person name="Chou C.P."/>
        </authorList>
    </citation>
    <scope>NUCLEOTIDE SEQUENCE [LARGE SCALE GENOMIC DNA]</scope>
    <source>
        <strain evidence="3 4">ATCC 6013</strain>
    </source>
</reference>
<organism evidence="2 5">
    <name type="scientific">Clostridium pasteurianum DSM 525 = ATCC 6013</name>
    <dbReference type="NCBI Taxonomy" id="1262449"/>
    <lineage>
        <taxon>Bacteria</taxon>
        <taxon>Bacillati</taxon>
        <taxon>Bacillota</taxon>
        <taxon>Clostridia</taxon>
        <taxon>Eubacteriales</taxon>
        <taxon>Clostridiaceae</taxon>
        <taxon>Clostridium</taxon>
    </lineage>
</organism>
<keyword evidence="5" id="KW-1185">Reference proteome</keyword>
<gene>
    <name evidence="2" type="ORF">CLPA_c01760</name>
    <name evidence="3" type="ORF">CP6013_02971</name>
</gene>
<dbReference type="KEGG" id="cpat:CLPA_c01760"/>
<evidence type="ECO:0000313" key="4">
    <source>
        <dbReference type="Proteomes" id="UP000028042"/>
    </source>
</evidence>
<sequence>MKKRSLALIVIFIVIAGLFSGCSQIDAAKVKLGLKNQDFEYIKEGRVKKVVIQNSRDRGYKFVVTNPVAISELYDILSDAKPVDSKTSLDSDYIFRLEEDSDKVHEFNYVVGLDKKDGGNLYSKDKYYIVTNRIDNDILNNFTDLRTPKDFNKLYYTFIKKCIDRYREDTKNNDKSIGININDDVDVAKYIFSYDLEDFRKSLPSNVKLLKDSNDSCDVKETVITTGYKAAGYADEYKYNGIEYDSIYKSIVTFYDNNTKDTKKYYMTARYKNGWNITISDKKSSDF</sequence>
<dbReference type="PROSITE" id="PS51257">
    <property type="entry name" value="PROKAR_LIPOPROTEIN"/>
    <property type="match status" value="1"/>
</dbReference>